<evidence type="ECO:0000256" key="2">
    <source>
        <dbReference type="ARBA" id="ARBA00007362"/>
    </source>
</evidence>
<comment type="similarity">
    <text evidence="2">Belongs to the EamA transporter family.</text>
</comment>
<keyword evidence="5 6" id="KW-0472">Membrane</keyword>
<dbReference type="Pfam" id="PF00892">
    <property type="entry name" value="EamA"/>
    <property type="match status" value="2"/>
</dbReference>
<dbReference type="InterPro" id="IPR000620">
    <property type="entry name" value="EamA_dom"/>
</dbReference>
<dbReference type="RefSeq" id="WP_061898428.1">
    <property type="nucleotide sequence ID" value="NZ_LOBR01000132.1"/>
</dbReference>
<evidence type="ECO:0000256" key="6">
    <source>
        <dbReference type="SAM" id="Phobius"/>
    </source>
</evidence>
<keyword evidence="4 6" id="KW-1133">Transmembrane helix</keyword>
<dbReference type="AlphaFoldDB" id="A0A151KR20"/>
<feature type="transmembrane region" description="Helical" evidence="6">
    <location>
        <begin position="163"/>
        <end position="184"/>
    </location>
</feature>
<evidence type="ECO:0000313" key="9">
    <source>
        <dbReference type="Proteomes" id="UP000075346"/>
    </source>
</evidence>
<sequence>MAEITSKADTNQYQTGAAAILLACILWGTTGTAASFTQAVSPLATGAFTMGVGGLLQALIASKIIAYQRRQLWQFRSALLCSALALAVYPLAFYTSMQLAGVAVGTVVSIASAPFFTVLIERLFGKGLSISRRWWQSFATGALGIALLAGAKTPMHAQSGRDYLFGIALGLVAGLAYAIYSWVAKAMIVQGVKSQAAVGAIFALGALLLLPSLALTGENLFENPLNSSIALYMALFPMCAGYLLFGYGLRHVEVHNANLLTLFEPVVASLLAVWIVGENISLLGWLGIALIGGCLVMQSQSKGG</sequence>
<reference evidence="9" key="1">
    <citation type="submission" date="2015-12" db="EMBL/GenBank/DDBJ databases">
        <authorList>
            <person name="Shamseldin A."/>
            <person name="Moawad H."/>
            <person name="Abd El-Rahim W.M."/>
            <person name="Sadowsky M.J."/>
        </authorList>
    </citation>
    <scope>NUCLEOTIDE SEQUENCE [LARGE SCALE GENOMIC DNA]</scope>
    <source>
        <strain evidence="9">2538-88</strain>
    </source>
</reference>
<comment type="subcellular location">
    <subcellularLocation>
        <location evidence="1">Membrane</location>
        <topology evidence="1">Multi-pass membrane protein</topology>
    </subcellularLocation>
</comment>
<gene>
    <name evidence="8" type="ORF">ATY37_01395</name>
</gene>
<name>A0A151KR20_9VIBR</name>
<feature type="domain" description="EamA" evidence="7">
    <location>
        <begin position="15"/>
        <end position="148"/>
    </location>
</feature>
<feature type="transmembrane region" description="Helical" evidence="6">
    <location>
        <begin position="43"/>
        <end position="61"/>
    </location>
</feature>
<dbReference type="PANTHER" id="PTHR32322">
    <property type="entry name" value="INNER MEMBRANE TRANSPORTER"/>
    <property type="match status" value="1"/>
</dbReference>
<organism evidence="8 9">
    <name type="scientific">Vibrio cidicii</name>
    <dbReference type="NCBI Taxonomy" id="1763883"/>
    <lineage>
        <taxon>Bacteria</taxon>
        <taxon>Pseudomonadati</taxon>
        <taxon>Pseudomonadota</taxon>
        <taxon>Gammaproteobacteria</taxon>
        <taxon>Vibrionales</taxon>
        <taxon>Vibrionaceae</taxon>
        <taxon>Vibrio</taxon>
    </lineage>
</organism>
<evidence type="ECO:0000259" key="7">
    <source>
        <dbReference type="Pfam" id="PF00892"/>
    </source>
</evidence>
<dbReference type="Proteomes" id="UP000075346">
    <property type="component" value="Unassembled WGS sequence"/>
</dbReference>
<evidence type="ECO:0000256" key="5">
    <source>
        <dbReference type="ARBA" id="ARBA00023136"/>
    </source>
</evidence>
<protein>
    <recommendedName>
        <fullName evidence="7">EamA domain-containing protein</fullName>
    </recommendedName>
</protein>
<evidence type="ECO:0000256" key="3">
    <source>
        <dbReference type="ARBA" id="ARBA00022692"/>
    </source>
</evidence>
<dbReference type="PANTHER" id="PTHR32322:SF2">
    <property type="entry name" value="EAMA DOMAIN-CONTAINING PROTEIN"/>
    <property type="match status" value="1"/>
</dbReference>
<evidence type="ECO:0000256" key="4">
    <source>
        <dbReference type="ARBA" id="ARBA00022989"/>
    </source>
</evidence>
<proteinExistence type="inferred from homology"/>
<dbReference type="EMBL" id="LOBR01000132">
    <property type="protein sequence ID" value="KYN79556.1"/>
    <property type="molecule type" value="Genomic_DNA"/>
</dbReference>
<feature type="transmembrane region" description="Helical" evidence="6">
    <location>
        <begin position="99"/>
        <end position="121"/>
    </location>
</feature>
<feature type="transmembrane region" description="Helical" evidence="6">
    <location>
        <begin position="259"/>
        <end position="276"/>
    </location>
</feature>
<feature type="transmembrane region" description="Helical" evidence="6">
    <location>
        <begin position="73"/>
        <end position="93"/>
    </location>
</feature>
<feature type="transmembrane region" description="Helical" evidence="6">
    <location>
        <begin position="196"/>
        <end position="217"/>
    </location>
</feature>
<feature type="transmembrane region" description="Helical" evidence="6">
    <location>
        <begin position="229"/>
        <end position="247"/>
    </location>
</feature>
<dbReference type="InterPro" id="IPR037185">
    <property type="entry name" value="EmrE-like"/>
</dbReference>
<dbReference type="SUPFAM" id="SSF103481">
    <property type="entry name" value="Multidrug resistance efflux transporter EmrE"/>
    <property type="match status" value="1"/>
</dbReference>
<comment type="caution">
    <text evidence="8">The sequence shown here is derived from an EMBL/GenBank/DDBJ whole genome shotgun (WGS) entry which is preliminary data.</text>
</comment>
<evidence type="ECO:0000313" key="8">
    <source>
        <dbReference type="EMBL" id="KYN79556.1"/>
    </source>
</evidence>
<keyword evidence="3 6" id="KW-0812">Transmembrane</keyword>
<feature type="domain" description="EamA" evidence="7">
    <location>
        <begin position="165"/>
        <end position="292"/>
    </location>
</feature>
<accession>A0A151KR20</accession>
<feature type="transmembrane region" description="Helical" evidence="6">
    <location>
        <begin position="133"/>
        <end position="151"/>
    </location>
</feature>
<dbReference type="GO" id="GO:0016020">
    <property type="term" value="C:membrane"/>
    <property type="evidence" value="ECO:0007669"/>
    <property type="project" value="UniProtKB-SubCell"/>
</dbReference>
<evidence type="ECO:0000256" key="1">
    <source>
        <dbReference type="ARBA" id="ARBA00004141"/>
    </source>
</evidence>
<feature type="transmembrane region" description="Helical" evidence="6">
    <location>
        <begin position="282"/>
        <end position="299"/>
    </location>
</feature>
<dbReference type="PROSITE" id="PS51257">
    <property type="entry name" value="PROKAR_LIPOPROTEIN"/>
    <property type="match status" value="1"/>
</dbReference>
<dbReference type="InterPro" id="IPR050638">
    <property type="entry name" value="AA-Vitamin_Transporters"/>
</dbReference>